<dbReference type="EMBL" id="JBBPEH010000002">
    <property type="protein sequence ID" value="KAK7542030.1"/>
    <property type="molecule type" value="Genomic_DNA"/>
</dbReference>
<dbReference type="GeneID" id="92027296"/>
<comment type="caution">
    <text evidence="3">The sequence shown here is derived from an EMBL/GenBank/DDBJ whole genome shotgun (WGS) entry which is preliminary data.</text>
</comment>
<feature type="signal peptide" evidence="2">
    <location>
        <begin position="1"/>
        <end position="32"/>
    </location>
</feature>
<evidence type="ECO:0000256" key="2">
    <source>
        <dbReference type="SAM" id="SignalP"/>
    </source>
</evidence>
<accession>A0ABR1M4T0</accession>
<gene>
    <name evidence="3" type="ORF">J3D65DRAFT_196576</name>
</gene>
<feature type="region of interest" description="Disordered" evidence="1">
    <location>
        <begin position="93"/>
        <end position="113"/>
    </location>
</feature>
<evidence type="ECO:0000256" key="1">
    <source>
        <dbReference type="SAM" id="MobiDB-lite"/>
    </source>
</evidence>
<protein>
    <submittedName>
        <fullName evidence="3">Uncharacterized protein</fullName>
    </submittedName>
</protein>
<feature type="chain" id="PRO_5046144553" evidence="2">
    <location>
        <begin position="33"/>
        <end position="217"/>
    </location>
</feature>
<keyword evidence="2" id="KW-0732">Signal</keyword>
<feature type="compositionally biased region" description="Low complexity" evidence="1">
    <location>
        <begin position="54"/>
        <end position="64"/>
    </location>
</feature>
<dbReference type="RefSeq" id="XP_066658323.1">
    <property type="nucleotide sequence ID" value="XM_066794390.1"/>
</dbReference>
<proteinExistence type="predicted"/>
<name>A0ABR1M4T0_9PEZI</name>
<organism evidence="3 4">
    <name type="scientific">Phyllosticta citribraziliensis</name>
    <dbReference type="NCBI Taxonomy" id="989973"/>
    <lineage>
        <taxon>Eukaryota</taxon>
        <taxon>Fungi</taxon>
        <taxon>Dikarya</taxon>
        <taxon>Ascomycota</taxon>
        <taxon>Pezizomycotina</taxon>
        <taxon>Dothideomycetes</taxon>
        <taxon>Dothideomycetes incertae sedis</taxon>
        <taxon>Botryosphaeriales</taxon>
        <taxon>Phyllostictaceae</taxon>
        <taxon>Phyllosticta</taxon>
    </lineage>
</organism>
<keyword evidence="4" id="KW-1185">Reference proteome</keyword>
<dbReference type="Proteomes" id="UP001360953">
    <property type="component" value="Unassembled WGS sequence"/>
</dbReference>
<evidence type="ECO:0000313" key="3">
    <source>
        <dbReference type="EMBL" id="KAK7542030.1"/>
    </source>
</evidence>
<reference evidence="3 4" key="1">
    <citation type="submission" date="2024-04" db="EMBL/GenBank/DDBJ databases">
        <title>Phyllosticta paracitricarpa is synonymous to the EU quarantine fungus P. citricarpa based on phylogenomic analyses.</title>
        <authorList>
            <consortium name="Lawrence Berkeley National Laboratory"/>
            <person name="Van ingen-buijs V.A."/>
            <person name="Van westerhoven A.C."/>
            <person name="Haridas S."/>
            <person name="Skiadas P."/>
            <person name="Martin F."/>
            <person name="Groenewald J.Z."/>
            <person name="Crous P.W."/>
            <person name="Seidl M.F."/>
        </authorList>
    </citation>
    <scope>NUCLEOTIDE SEQUENCE [LARGE SCALE GENOMIC DNA]</scope>
    <source>
        <strain evidence="3 4">CPC 17464</strain>
    </source>
</reference>
<evidence type="ECO:0000313" key="4">
    <source>
        <dbReference type="Proteomes" id="UP001360953"/>
    </source>
</evidence>
<sequence>MRWKPQSYPNPPLHFRCCALVLHLTLPSVSHRAHTPAPQHHQTRRLHRDDSTVSSRPHSSPLRPRAHIPVVPVLVLVLVPGLLLYRPPRQSGTDLPQRLGISRTTTVTPKSRSTSRLDISFPLSALFAPPQPPRTLVLLSLRSCCDNVHPLTAPLHSLIANFAAQPTRGAPRPFFPTPIPSTRRLRRTPSYFVFSCYPSLLPPPPAYLIHATRWPLV</sequence>
<feature type="compositionally biased region" description="Polar residues" evidence="1">
    <location>
        <begin position="102"/>
        <end position="113"/>
    </location>
</feature>
<feature type="region of interest" description="Disordered" evidence="1">
    <location>
        <begin position="32"/>
        <end position="64"/>
    </location>
</feature>